<dbReference type="AlphaFoldDB" id="A0A6J8AAK2"/>
<dbReference type="PANTHER" id="PTHR45740:SF2">
    <property type="entry name" value="POLY [ADP-RIBOSE] POLYMERASE"/>
    <property type="match status" value="1"/>
</dbReference>
<dbReference type="InterPro" id="IPR051712">
    <property type="entry name" value="ARTD-AVP"/>
</dbReference>
<dbReference type="Gene3D" id="3.90.228.10">
    <property type="match status" value="1"/>
</dbReference>
<organism evidence="3 4">
    <name type="scientific">Mytilus coruscus</name>
    <name type="common">Sea mussel</name>
    <dbReference type="NCBI Taxonomy" id="42192"/>
    <lineage>
        <taxon>Eukaryota</taxon>
        <taxon>Metazoa</taxon>
        <taxon>Spiralia</taxon>
        <taxon>Lophotrochozoa</taxon>
        <taxon>Mollusca</taxon>
        <taxon>Bivalvia</taxon>
        <taxon>Autobranchia</taxon>
        <taxon>Pteriomorphia</taxon>
        <taxon>Mytilida</taxon>
        <taxon>Mytiloidea</taxon>
        <taxon>Mytilidae</taxon>
        <taxon>Mytilinae</taxon>
        <taxon>Mytilus</taxon>
    </lineage>
</organism>
<dbReference type="PROSITE" id="PS51059">
    <property type="entry name" value="PARP_CATALYTIC"/>
    <property type="match status" value="1"/>
</dbReference>
<dbReference type="SUPFAM" id="SSF56399">
    <property type="entry name" value="ADP-ribosylation"/>
    <property type="match status" value="1"/>
</dbReference>
<protein>
    <recommendedName>
        <fullName evidence="1">Poly [ADP-ribose] polymerase</fullName>
        <shortName evidence="1">PARP</shortName>
        <ecNumber evidence="1">2.4.2.-</ecNumber>
    </recommendedName>
</protein>
<keyword evidence="1" id="KW-0808">Transferase</keyword>
<sequence length="222" mass="25892">MYKSDLKAPLYWTMFDHTKTLKEWNCQSITKRCWELVQVSQRERFAIESLVKKTWKAEFVGIGRDSGGLEALNYTDIKILNVERIENPSLAENYFQCRARMVYKVGQFKRHLPKLEDIRCSSGPILTSRKANNILKRGMIQMVNEHYLFHGTTVNLINNIANQGFDQRLGNGMFGPGIYAAESPTKCDQYTVVADGQWNFREFIVYKSSQCYPEYIITYKRK</sequence>
<proteinExistence type="predicted"/>
<keyword evidence="1" id="KW-0520">NAD</keyword>
<dbReference type="Pfam" id="PF00644">
    <property type="entry name" value="PARP"/>
    <property type="match status" value="1"/>
</dbReference>
<dbReference type="PANTHER" id="PTHR45740">
    <property type="entry name" value="POLY [ADP-RIBOSE] POLYMERASE"/>
    <property type="match status" value="1"/>
</dbReference>
<keyword evidence="4" id="KW-1185">Reference proteome</keyword>
<accession>A0A6J8AAK2</accession>
<evidence type="ECO:0000313" key="4">
    <source>
        <dbReference type="Proteomes" id="UP000507470"/>
    </source>
</evidence>
<feature type="domain" description="PARP catalytic" evidence="2">
    <location>
        <begin position="28"/>
        <end position="222"/>
    </location>
</feature>
<dbReference type="InterPro" id="IPR012317">
    <property type="entry name" value="Poly(ADP-ribose)pol_cat_dom"/>
</dbReference>
<evidence type="ECO:0000313" key="3">
    <source>
        <dbReference type="EMBL" id="CAC5363950.1"/>
    </source>
</evidence>
<evidence type="ECO:0000259" key="2">
    <source>
        <dbReference type="PROSITE" id="PS51059"/>
    </source>
</evidence>
<reference evidence="3 4" key="1">
    <citation type="submission" date="2020-06" db="EMBL/GenBank/DDBJ databases">
        <authorList>
            <person name="Li R."/>
            <person name="Bekaert M."/>
        </authorList>
    </citation>
    <scope>NUCLEOTIDE SEQUENCE [LARGE SCALE GENOMIC DNA]</scope>
    <source>
        <strain evidence="4">wild</strain>
    </source>
</reference>
<dbReference type="EC" id="2.4.2.-" evidence="1"/>
<dbReference type="Proteomes" id="UP000507470">
    <property type="component" value="Unassembled WGS sequence"/>
</dbReference>
<dbReference type="EMBL" id="CACVKT020000928">
    <property type="protein sequence ID" value="CAC5363950.1"/>
    <property type="molecule type" value="Genomic_DNA"/>
</dbReference>
<dbReference type="GO" id="GO:0005634">
    <property type="term" value="C:nucleus"/>
    <property type="evidence" value="ECO:0007669"/>
    <property type="project" value="TreeGrafter"/>
</dbReference>
<evidence type="ECO:0000256" key="1">
    <source>
        <dbReference type="RuleBase" id="RU362114"/>
    </source>
</evidence>
<name>A0A6J8AAK2_MYTCO</name>
<keyword evidence="1" id="KW-0328">Glycosyltransferase</keyword>
<dbReference type="OrthoDB" id="411019at2759"/>
<dbReference type="GO" id="GO:1990404">
    <property type="term" value="F:NAD+-protein mono-ADP-ribosyltransferase activity"/>
    <property type="evidence" value="ECO:0007669"/>
    <property type="project" value="TreeGrafter"/>
</dbReference>
<gene>
    <name evidence="3" type="ORF">MCOR_5168</name>
</gene>
<dbReference type="GO" id="GO:0003950">
    <property type="term" value="F:NAD+ poly-ADP-ribosyltransferase activity"/>
    <property type="evidence" value="ECO:0007669"/>
    <property type="project" value="UniProtKB-UniRule"/>
</dbReference>
<dbReference type="Gene3D" id="6.20.320.10">
    <property type="match status" value="1"/>
</dbReference>